<proteinExistence type="predicted"/>
<reference evidence="1 2" key="1">
    <citation type="journal article" date="2019" name="Int. J. Syst. Evol. Microbiol.">
        <title>The Global Catalogue of Microorganisms (GCM) 10K type strain sequencing project: providing services to taxonomists for standard genome sequencing and annotation.</title>
        <authorList>
            <consortium name="The Broad Institute Genomics Platform"/>
            <consortium name="The Broad Institute Genome Sequencing Center for Infectious Disease"/>
            <person name="Wu L."/>
            <person name="Ma J."/>
        </authorList>
    </citation>
    <scope>NUCLEOTIDE SEQUENCE [LARGE SCALE GENOMIC DNA]</scope>
    <source>
        <strain evidence="1 2">JCM 14560</strain>
    </source>
</reference>
<keyword evidence="2" id="KW-1185">Reference proteome</keyword>
<organism evidence="1 2">
    <name type="scientific">Kitasatospora kazusensis</name>
    <dbReference type="NCBI Taxonomy" id="407974"/>
    <lineage>
        <taxon>Bacteria</taxon>
        <taxon>Bacillati</taxon>
        <taxon>Actinomycetota</taxon>
        <taxon>Actinomycetes</taxon>
        <taxon>Kitasatosporales</taxon>
        <taxon>Streptomycetaceae</taxon>
        <taxon>Kitasatospora</taxon>
    </lineage>
</organism>
<gene>
    <name evidence="1" type="ORF">GCM10009760_16430</name>
</gene>
<dbReference type="EMBL" id="BAAANT010000007">
    <property type="protein sequence ID" value="GAA2136732.1"/>
    <property type="molecule type" value="Genomic_DNA"/>
</dbReference>
<evidence type="ECO:0000313" key="1">
    <source>
        <dbReference type="EMBL" id="GAA2136732.1"/>
    </source>
</evidence>
<comment type="caution">
    <text evidence="1">The sequence shown here is derived from an EMBL/GenBank/DDBJ whole genome shotgun (WGS) entry which is preliminary data.</text>
</comment>
<evidence type="ECO:0000313" key="2">
    <source>
        <dbReference type="Proteomes" id="UP001422759"/>
    </source>
</evidence>
<sequence length="158" mass="16776">MSVALPTLRSMTTPTPASGLRLDGVTALVERKLLEDVIRIYRPGPQVLDPATGQLEPGPDLVVWSGPGAHRPVSGPGIVLRLEGQPYKDDGEGRYLLFTPLSAPVAEFGDFVTMVESRDGAAVGRVWRALDPGETGTLQVVRTTWMRIEKTGSAGGGA</sequence>
<dbReference type="Pfam" id="PF19586">
    <property type="entry name" value="DUF6093"/>
    <property type="match status" value="1"/>
</dbReference>
<evidence type="ECO:0008006" key="3">
    <source>
        <dbReference type="Google" id="ProtNLM"/>
    </source>
</evidence>
<protein>
    <recommendedName>
        <fullName evidence="3">DUF35 domain-containing protein</fullName>
    </recommendedName>
</protein>
<dbReference type="Proteomes" id="UP001422759">
    <property type="component" value="Unassembled WGS sequence"/>
</dbReference>
<dbReference type="InterPro" id="IPR046075">
    <property type="entry name" value="DUF6093"/>
</dbReference>
<accession>A0ABN2Z4U2</accession>
<name>A0ABN2Z4U2_9ACTN</name>